<sequence>MIDIHSHILPGIDDGAKSLEEALEMAKTAVLQGIHTVIATPHHLNGLYETPAKLIKPIIDSLNDQLYIHNISLRIVEGQEIRVHAALVSELYQGNLCTLAGSRYMLLELPSRLVPRYLDDVLHELNVCGITPIIAHPERNYEILYSPSILNHLIDQGALCQVTAHSIIGHFGKRVQKLCIQLCKNKMVHFVASDAHHPFRRAFALVEAYRIIGRLLGDELVHIFKRNAQCVLNNELIVYEEQVAKKRRSVFW</sequence>
<proteinExistence type="inferred from homology"/>
<dbReference type="Proteomes" id="UP001519273">
    <property type="component" value="Unassembled WGS sequence"/>
</dbReference>
<dbReference type="PIRSF" id="PIRSF016557">
    <property type="entry name" value="Caps_synth_CpsB"/>
    <property type="match status" value="1"/>
</dbReference>
<dbReference type="PANTHER" id="PTHR39181">
    <property type="entry name" value="TYROSINE-PROTEIN PHOSPHATASE YWQE"/>
    <property type="match status" value="1"/>
</dbReference>
<dbReference type="InterPro" id="IPR016195">
    <property type="entry name" value="Pol/histidinol_Pase-like"/>
</dbReference>
<keyword evidence="3 5" id="KW-0904">Protein phosphatase</keyword>
<evidence type="ECO:0000256" key="2">
    <source>
        <dbReference type="ARBA" id="ARBA00022801"/>
    </source>
</evidence>
<evidence type="ECO:0000256" key="1">
    <source>
        <dbReference type="ARBA" id="ARBA00005750"/>
    </source>
</evidence>
<gene>
    <name evidence="6" type="ORF">J2Z20_002265</name>
</gene>
<dbReference type="PANTHER" id="PTHR39181:SF1">
    <property type="entry name" value="TYROSINE-PROTEIN PHOSPHATASE YWQE"/>
    <property type="match status" value="1"/>
</dbReference>
<dbReference type="EMBL" id="JAGGKP010000005">
    <property type="protein sequence ID" value="MBP1937370.1"/>
    <property type="molecule type" value="Genomic_DNA"/>
</dbReference>
<comment type="similarity">
    <text evidence="1 5">Belongs to the metallo-dependent hydrolases superfamily. CpsB/CapC family.</text>
</comment>
<evidence type="ECO:0000313" key="6">
    <source>
        <dbReference type="EMBL" id="MBP1937370.1"/>
    </source>
</evidence>
<dbReference type="Gene3D" id="3.20.20.140">
    <property type="entry name" value="Metal-dependent hydrolases"/>
    <property type="match status" value="1"/>
</dbReference>
<name>A0ABS4H4A5_9BACL</name>
<evidence type="ECO:0000256" key="4">
    <source>
        <dbReference type="ARBA" id="ARBA00051722"/>
    </source>
</evidence>
<comment type="catalytic activity">
    <reaction evidence="4 5">
        <text>O-phospho-L-tyrosyl-[protein] + H2O = L-tyrosyl-[protein] + phosphate</text>
        <dbReference type="Rhea" id="RHEA:10684"/>
        <dbReference type="Rhea" id="RHEA-COMP:10136"/>
        <dbReference type="Rhea" id="RHEA-COMP:20101"/>
        <dbReference type="ChEBI" id="CHEBI:15377"/>
        <dbReference type="ChEBI" id="CHEBI:43474"/>
        <dbReference type="ChEBI" id="CHEBI:46858"/>
        <dbReference type="ChEBI" id="CHEBI:61978"/>
        <dbReference type="EC" id="3.1.3.48"/>
    </reaction>
</comment>
<organism evidence="6 7">
    <name type="scientific">Paenibacillus sediminis</name>
    <dbReference type="NCBI Taxonomy" id="664909"/>
    <lineage>
        <taxon>Bacteria</taxon>
        <taxon>Bacillati</taxon>
        <taxon>Bacillota</taxon>
        <taxon>Bacilli</taxon>
        <taxon>Bacillales</taxon>
        <taxon>Paenibacillaceae</taxon>
        <taxon>Paenibacillus</taxon>
    </lineage>
</organism>
<evidence type="ECO:0000256" key="5">
    <source>
        <dbReference type="PIRNR" id="PIRNR016557"/>
    </source>
</evidence>
<evidence type="ECO:0000313" key="7">
    <source>
        <dbReference type="Proteomes" id="UP001519273"/>
    </source>
</evidence>
<dbReference type="SUPFAM" id="SSF89550">
    <property type="entry name" value="PHP domain-like"/>
    <property type="match status" value="1"/>
</dbReference>
<dbReference type="EC" id="3.1.3.48" evidence="5"/>
<dbReference type="GO" id="GO:0004725">
    <property type="term" value="F:protein tyrosine phosphatase activity"/>
    <property type="evidence" value="ECO:0007669"/>
    <property type="project" value="UniProtKB-EC"/>
</dbReference>
<accession>A0ABS4H4A5</accession>
<evidence type="ECO:0000256" key="3">
    <source>
        <dbReference type="ARBA" id="ARBA00022912"/>
    </source>
</evidence>
<dbReference type="Pfam" id="PF19567">
    <property type="entry name" value="CpsB_CapC"/>
    <property type="match status" value="1"/>
</dbReference>
<keyword evidence="7" id="KW-1185">Reference proteome</keyword>
<comment type="caution">
    <text evidence="6">The sequence shown here is derived from an EMBL/GenBank/DDBJ whole genome shotgun (WGS) entry which is preliminary data.</text>
</comment>
<protein>
    <recommendedName>
        <fullName evidence="5">Tyrosine-protein phosphatase</fullName>
        <ecNumber evidence="5">3.1.3.48</ecNumber>
    </recommendedName>
</protein>
<reference evidence="6 7" key="1">
    <citation type="submission" date="2021-03" db="EMBL/GenBank/DDBJ databases">
        <title>Genomic Encyclopedia of Type Strains, Phase IV (KMG-IV): sequencing the most valuable type-strain genomes for metagenomic binning, comparative biology and taxonomic classification.</title>
        <authorList>
            <person name="Goeker M."/>
        </authorList>
    </citation>
    <scope>NUCLEOTIDE SEQUENCE [LARGE SCALE GENOMIC DNA]</scope>
    <source>
        <strain evidence="6 7">DSM 23491</strain>
    </source>
</reference>
<keyword evidence="2 5" id="KW-0378">Hydrolase</keyword>
<dbReference type="RefSeq" id="WP_209849696.1">
    <property type="nucleotide sequence ID" value="NZ_CBCRVE010000005.1"/>
</dbReference>
<dbReference type="InterPro" id="IPR016667">
    <property type="entry name" value="Caps_polysacc_synth_CpsB/CapC"/>
</dbReference>